<evidence type="ECO:0000256" key="4">
    <source>
        <dbReference type="ARBA" id="ARBA00022777"/>
    </source>
</evidence>
<feature type="compositionally biased region" description="Basic residues" evidence="8">
    <location>
        <begin position="23"/>
        <end position="40"/>
    </location>
</feature>
<dbReference type="GO" id="GO:0036431">
    <property type="term" value="F:dCMP kinase activity"/>
    <property type="evidence" value="ECO:0007669"/>
    <property type="project" value="InterPro"/>
</dbReference>
<dbReference type="GO" id="GO:0005524">
    <property type="term" value="F:ATP binding"/>
    <property type="evidence" value="ECO:0007669"/>
    <property type="project" value="UniProtKB-KW"/>
</dbReference>
<feature type="region of interest" description="Disordered" evidence="8">
    <location>
        <begin position="1"/>
        <end position="46"/>
    </location>
</feature>
<keyword evidence="4 10" id="KW-0418">Kinase</keyword>
<dbReference type="EC" id="2.7.4.25" evidence="1"/>
<dbReference type="Proteomes" id="UP001174909">
    <property type="component" value="Unassembled WGS sequence"/>
</dbReference>
<feature type="compositionally biased region" description="Basic residues" evidence="8">
    <location>
        <begin position="1"/>
        <end position="15"/>
    </location>
</feature>
<feature type="non-terminal residue" evidence="10">
    <location>
        <position position="1"/>
    </location>
</feature>
<organism evidence="10 11">
    <name type="scientific">Geodia barretti</name>
    <name type="common">Barrett's horny sponge</name>
    <dbReference type="NCBI Taxonomy" id="519541"/>
    <lineage>
        <taxon>Eukaryota</taxon>
        <taxon>Metazoa</taxon>
        <taxon>Porifera</taxon>
        <taxon>Demospongiae</taxon>
        <taxon>Heteroscleromorpha</taxon>
        <taxon>Tetractinellida</taxon>
        <taxon>Astrophorina</taxon>
        <taxon>Geodiidae</taxon>
        <taxon>Geodia</taxon>
    </lineage>
</organism>
<keyword evidence="2" id="KW-0808">Transferase</keyword>
<keyword evidence="11" id="KW-1185">Reference proteome</keyword>
<accession>A0AA35SD43</accession>
<dbReference type="EMBL" id="CASHTH010002267">
    <property type="protein sequence ID" value="CAI8027259.1"/>
    <property type="molecule type" value="Genomic_DNA"/>
</dbReference>
<feature type="domain" description="Cytidylate kinase" evidence="9">
    <location>
        <begin position="51"/>
        <end position="136"/>
    </location>
</feature>
<evidence type="ECO:0000256" key="8">
    <source>
        <dbReference type="SAM" id="MobiDB-lite"/>
    </source>
</evidence>
<dbReference type="InterPro" id="IPR011994">
    <property type="entry name" value="Cytidylate_kinase_dom"/>
</dbReference>
<comment type="caution">
    <text evidence="10">The sequence shown here is derived from an EMBL/GenBank/DDBJ whole genome shotgun (WGS) entry which is preliminary data.</text>
</comment>
<evidence type="ECO:0000256" key="1">
    <source>
        <dbReference type="ARBA" id="ARBA00012906"/>
    </source>
</evidence>
<dbReference type="Gene3D" id="3.40.50.300">
    <property type="entry name" value="P-loop containing nucleotide triphosphate hydrolases"/>
    <property type="match status" value="1"/>
</dbReference>
<evidence type="ECO:0000256" key="7">
    <source>
        <dbReference type="ARBA" id="ARBA00048478"/>
    </source>
</evidence>
<comment type="catalytic activity">
    <reaction evidence="7">
        <text>CMP + ATP = CDP + ADP</text>
        <dbReference type="Rhea" id="RHEA:11600"/>
        <dbReference type="ChEBI" id="CHEBI:30616"/>
        <dbReference type="ChEBI" id="CHEBI:58069"/>
        <dbReference type="ChEBI" id="CHEBI:60377"/>
        <dbReference type="ChEBI" id="CHEBI:456216"/>
        <dbReference type="EC" id="2.7.4.25"/>
    </reaction>
</comment>
<evidence type="ECO:0000256" key="6">
    <source>
        <dbReference type="ARBA" id="ARBA00047615"/>
    </source>
</evidence>
<protein>
    <recommendedName>
        <fullName evidence="1">(d)CMP kinase</fullName>
        <ecNumber evidence="1">2.7.4.25</ecNumber>
    </recommendedName>
</protein>
<name>A0AA35SD43_GEOBA</name>
<sequence>RCPRRHASAAGRRGRDRPAPRPRGGRRSFPRGGRRGRAARARVQAAGRGADGPIVMVGRDIGTVVLLNADVKVFLQASVEERAKRRHAERVGTDKETSLEAVEAALKDRDYIDSHRAASPLRPAEDAVAIDTDTLASIRSSRGSLSWCRSGASMPNKAYGISNVMMRGALRLSPIGPSPGGKTCQ</sequence>
<dbReference type="SUPFAM" id="SSF52540">
    <property type="entry name" value="P-loop containing nucleoside triphosphate hydrolases"/>
    <property type="match status" value="1"/>
</dbReference>
<dbReference type="InterPro" id="IPR027417">
    <property type="entry name" value="P-loop_NTPase"/>
</dbReference>
<evidence type="ECO:0000256" key="2">
    <source>
        <dbReference type="ARBA" id="ARBA00022679"/>
    </source>
</evidence>
<reference evidence="10" key="1">
    <citation type="submission" date="2023-03" db="EMBL/GenBank/DDBJ databases">
        <authorList>
            <person name="Steffen K."/>
            <person name="Cardenas P."/>
        </authorList>
    </citation>
    <scope>NUCLEOTIDE SEQUENCE</scope>
</reference>
<evidence type="ECO:0000259" key="9">
    <source>
        <dbReference type="Pfam" id="PF02224"/>
    </source>
</evidence>
<keyword evidence="3" id="KW-0547">Nucleotide-binding</keyword>
<evidence type="ECO:0000256" key="3">
    <source>
        <dbReference type="ARBA" id="ARBA00022741"/>
    </source>
</evidence>
<gene>
    <name evidence="10" type="ORF">GBAR_LOCUS15600</name>
</gene>
<dbReference type="CDD" id="cd02020">
    <property type="entry name" value="CMPK"/>
    <property type="match status" value="1"/>
</dbReference>
<dbReference type="GO" id="GO:0006139">
    <property type="term" value="P:nucleobase-containing compound metabolic process"/>
    <property type="evidence" value="ECO:0007669"/>
    <property type="project" value="InterPro"/>
</dbReference>
<dbReference type="AlphaFoldDB" id="A0AA35SD43"/>
<keyword evidence="5" id="KW-0067">ATP-binding</keyword>
<comment type="catalytic activity">
    <reaction evidence="6">
        <text>dCMP + ATP = dCDP + ADP</text>
        <dbReference type="Rhea" id="RHEA:25094"/>
        <dbReference type="ChEBI" id="CHEBI:30616"/>
        <dbReference type="ChEBI" id="CHEBI:57566"/>
        <dbReference type="ChEBI" id="CHEBI:58593"/>
        <dbReference type="ChEBI" id="CHEBI:456216"/>
        <dbReference type="EC" id="2.7.4.25"/>
    </reaction>
</comment>
<dbReference type="Pfam" id="PF02224">
    <property type="entry name" value="Cytidylate_kin"/>
    <property type="match status" value="1"/>
</dbReference>
<proteinExistence type="predicted"/>
<evidence type="ECO:0000256" key="5">
    <source>
        <dbReference type="ARBA" id="ARBA00022840"/>
    </source>
</evidence>
<evidence type="ECO:0000313" key="11">
    <source>
        <dbReference type="Proteomes" id="UP001174909"/>
    </source>
</evidence>
<evidence type="ECO:0000313" key="10">
    <source>
        <dbReference type="EMBL" id="CAI8027259.1"/>
    </source>
</evidence>